<organism evidence="1 2">
    <name type="scientific">Paenibacillus medicaginis</name>
    <dbReference type="NCBI Taxonomy" id="1470560"/>
    <lineage>
        <taxon>Bacteria</taxon>
        <taxon>Bacillati</taxon>
        <taxon>Bacillota</taxon>
        <taxon>Bacilli</taxon>
        <taxon>Bacillales</taxon>
        <taxon>Paenibacillaceae</taxon>
        <taxon>Paenibacillus</taxon>
    </lineage>
</organism>
<evidence type="ECO:0000313" key="1">
    <source>
        <dbReference type="EMBL" id="MFB5758957.1"/>
    </source>
</evidence>
<dbReference type="Proteomes" id="UP001580430">
    <property type="component" value="Unassembled WGS sequence"/>
</dbReference>
<dbReference type="RefSeq" id="WP_375518209.1">
    <property type="nucleotide sequence ID" value="NZ_JBHIRY010000001.1"/>
</dbReference>
<reference evidence="1 2" key="1">
    <citation type="submission" date="2024-09" db="EMBL/GenBank/DDBJ databases">
        <title>Paenibacillus zeirhizospherea sp. nov., isolated from surface of the maize (Zea mays) roots in a horticulture field, Hungary.</title>
        <authorList>
            <person name="Marton D."/>
            <person name="Farkas M."/>
            <person name="Bedics A."/>
            <person name="Toth E."/>
            <person name="Tancsics A."/>
            <person name="Boka K."/>
            <person name="Marati G."/>
            <person name="Kriszt B."/>
            <person name="Cserhati M."/>
        </authorList>
    </citation>
    <scope>NUCLEOTIDE SEQUENCE [LARGE SCALE GENOMIC DNA]</scope>
    <source>
        <strain evidence="1 2">JCM 18446</strain>
    </source>
</reference>
<name>A0ABV5BUK7_9BACL</name>
<evidence type="ECO:0000313" key="2">
    <source>
        <dbReference type="Proteomes" id="UP001580430"/>
    </source>
</evidence>
<proteinExistence type="predicted"/>
<sequence length="207" mass="24738">MPTGYTYGVSNGTITDVNEYVLQCARAFGATIMMRDEPLNTPIPEFQPHSYHYEALEEARKKIEELTSLTKEQITERIDLNHWYKIENNKKIRSEKMLEQKRYSDMLEKVKEWKVPTSEHNNLKEFCINQLEESMKHGFSEEELDQYYPLDIPKLTPEEWLESQLTRINKDIEHHAEGWNKEVKVTNERNEWVRWLKVSLEQMTVDN</sequence>
<dbReference type="EMBL" id="JBHIRY010000001">
    <property type="protein sequence ID" value="MFB5758957.1"/>
    <property type="molecule type" value="Genomic_DNA"/>
</dbReference>
<comment type="caution">
    <text evidence="1">The sequence shown here is derived from an EMBL/GenBank/DDBJ whole genome shotgun (WGS) entry which is preliminary data.</text>
</comment>
<protein>
    <submittedName>
        <fullName evidence="1">Uncharacterized protein</fullName>
    </submittedName>
</protein>
<keyword evidence="2" id="KW-1185">Reference proteome</keyword>
<accession>A0ABV5BUK7</accession>
<gene>
    <name evidence="1" type="ORF">ACE5LO_00990</name>
</gene>